<dbReference type="CDD" id="cd00118">
    <property type="entry name" value="LysM"/>
    <property type="match status" value="1"/>
</dbReference>
<keyword evidence="3" id="KW-0496">Mitochondrion</keyword>
<dbReference type="SUPFAM" id="SSF54106">
    <property type="entry name" value="LysM domain"/>
    <property type="match status" value="1"/>
</dbReference>
<dbReference type="GO" id="GO:0005739">
    <property type="term" value="C:mitochondrion"/>
    <property type="evidence" value="ECO:0007669"/>
    <property type="project" value="UniProtKB-SubCell"/>
</dbReference>
<dbReference type="InterPro" id="IPR036779">
    <property type="entry name" value="LysM_dom_sf"/>
</dbReference>
<organism evidence="8 9">
    <name type="scientific">Macrostomum lignano</name>
    <dbReference type="NCBI Taxonomy" id="282301"/>
    <lineage>
        <taxon>Eukaryota</taxon>
        <taxon>Metazoa</taxon>
        <taxon>Spiralia</taxon>
        <taxon>Lophotrochozoa</taxon>
        <taxon>Platyhelminthes</taxon>
        <taxon>Rhabditophora</taxon>
        <taxon>Macrostomorpha</taxon>
        <taxon>Macrostomida</taxon>
        <taxon>Macrostomidae</taxon>
        <taxon>Macrostomum</taxon>
    </lineage>
</organism>
<dbReference type="OrthoDB" id="26679at2759"/>
<dbReference type="PANTHER" id="PTHR23354:SF62">
    <property type="entry name" value="MUSTARD, ISOFORM V"/>
    <property type="match status" value="1"/>
</dbReference>
<protein>
    <recommendedName>
        <fullName evidence="4">Oxidation resistance protein 1</fullName>
    </recommendedName>
</protein>
<dbReference type="PROSITE" id="PS51782">
    <property type="entry name" value="LYSM"/>
    <property type="match status" value="1"/>
</dbReference>
<sequence length="358" mass="39253">MNFRKLRKTSLAKTTPTVQYLVQPGDTLCSLAVRFNTSTGCLRSLNCRVGSELPLLPGTVLNVPAPIAEPLPAQNGSPNGLQRENSQPDHPNVQSDEQNTSQQAAELFNLPLAELQCPRLRHSPESLTEQYWSIISQPDSLDDGWTFLDPDAEQRIQPGRSSLPLPRLLVPKYAPSEDPTPEACLPDELLLTSSRLRSLVEVLPPRAEGLDLCLLFSTRRHGHSLRSLYELSHSAQLDPATCCLLLASVANSDTLLDAFLPCPLRLPSNGCYGTGETMLLRWFDNDFKVYQATNTDGLFLRSSRHSLSVGAGALTLRADLLSGCSESSETFNSPALIHGSEFALGSVQLWAFQVFDKD</sequence>
<dbReference type="Proteomes" id="UP000215902">
    <property type="component" value="Unassembled WGS sequence"/>
</dbReference>
<dbReference type="PROSITE" id="PS51886">
    <property type="entry name" value="TLDC"/>
    <property type="match status" value="1"/>
</dbReference>
<feature type="domain" description="LysM" evidence="6">
    <location>
        <begin position="18"/>
        <end position="63"/>
    </location>
</feature>
<evidence type="ECO:0000256" key="4">
    <source>
        <dbReference type="ARBA" id="ARBA00040604"/>
    </source>
</evidence>
<accession>A0A267E907</accession>
<evidence type="ECO:0000256" key="1">
    <source>
        <dbReference type="ARBA" id="ARBA00004173"/>
    </source>
</evidence>
<gene>
    <name evidence="8" type="ORF">BOX15_Mlig006264g2</name>
</gene>
<feature type="region of interest" description="Disordered" evidence="5">
    <location>
        <begin position="67"/>
        <end position="101"/>
    </location>
</feature>
<evidence type="ECO:0000256" key="5">
    <source>
        <dbReference type="SAM" id="MobiDB-lite"/>
    </source>
</evidence>
<keyword evidence="9" id="KW-1185">Reference proteome</keyword>
<feature type="domain" description="TLDc" evidence="7">
    <location>
        <begin position="189"/>
        <end position="353"/>
    </location>
</feature>
<evidence type="ECO:0000313" key="8">
    <source>
        <dbReference type="EMBL" id="PAA57182.1"/>
    </source>
</evidence>
<comment type="subcellular location">
    <subcellularLocation>
        <location evidence="1">Mitochondrion</location>
    </subcellularLocation>
</comment>
<comment type="similarity">
    <text evidence="2">Belongs to the OXR1 family.</text>
</comment>
<evidence type="ECO:0000256" key="3">
    <source>
        <dbReference type="ARBA" id="ARBA00023128"/>
    </source>
</evidence>
<evidence type="ECO:0000256" key="2">
    <source>
        <dbReference type="ARBA" id="ARBA00009540"/>
    </source>
</evidence>
<evidence type="ECO:0000259" key="7">
    <source>
        <dbReference type="PROSITE" id="PS51886"/>
    </source>
</evidence>
<evidence type="ECO:0000259" key="6">
    <source>
        <dbReference type="PROSITE" id="PS51782"/>
    </source>
</evidence>
<comment type="caution">
    <text evidence="8">The sequence shown here is derived from an EMBL/GenBank/DDBJ whole genome shotgun (WGS) entry which is preliminary data.</text>
</comment>
<dbReference type="STRING" id="282301.A0A267E907"/>
<name>A0A267E907_9PLAT</name>
<dbReference type="InterPro" id="IPR018392">
    <property type="entry name" value="LysM"/>
</dbReference>
<dbReference type="EMBL" id="NIVC01002520">
    <property type="protein sequence ID" value="PAA57182.1"/>
    <property type="molecule type" value="Genomic_DNA"/>
</dbReference>
<dbReference type="Pfam" id="PF01476">
    <property type="entry name" value="LysM"/>
    <property type="match status" value="1"/>
</dbReference>
<dbReference type="InterPro" id="IPR006571">
    <property type="entry name" value="TLDc_dom"/>
</dbReference>
<feature type="compositionally biased region" description="Polar residues" evidence="5">
    <location>
        <begin position="74"/>
        <end position="101"/>
    </location>
</feature>
<dbReference type="Pfam" id="PF07534">
    <property type="entry name" value="TLD"/>
    <property type="match status" value="1"/>
</dbReference>
<dbReference type="AlphaFoldDB" id="A0A267E907"/>
<dbReference type="SMART" id="SM00584">
    <property type="entry name" value="TLDc"/>
    <property type="match status" value="1"/>
</dbReference>
<dbReference type="PANTHER" id="PTHR23354">
    <property type="entry name" value="NUCLEOLAR PROTEIN 7/ESTROGEN RECEPTOR COACTIVATOR-RELATED"/>
    <property type="match status" value="1"/>
</dbReference>
<reference evidence="8 9" key="1">
    <citation type="submission" date="2017-06" db="EMBL/GenBank/DDBJ databases">
        <title>A platform for efficient transgenesis in Macrostomum lignano, a flatworm model organism for stem cell research.</title>
        <authorList>
            <person name="Berezikov E."/>
        </authorList>
    </citation>
    <scope>NUCLEOTIDE SEQUENCE [LARGE SCALE GENOMIC DNA]</scope>
    <source>
        <strain evidence="8">DV1</strain>
        <tissue evidence="8">Whole organism</tissue>
    </source>
</reference>
<proteinExistence type="inferred from homology"/>
<dbReference type="Gene3D" id="3.10.350.10">
    <property type="entry name" value="LysM domain"/>
    <property type="match status" value="1"/>
</dbReference>
<evidence type="ECO:0000313" key="9">
    <source>
        <dbReference type="Proteomes" id="UP000215902"/>
    </source>
</evidence>